<reference evidence="1 2" key="1">
    <citation type="journal article" date="2018" name="BMC Genomics">
        <title>Genomic evidence for intraspecific hybridization in a clonal and extremely halotolerant yeast.</title>
        <authorList>
            <person name="Gostincar C."/>
            <person name="Stajich J.E."/>
            <person name="Zupancic J."/>
            <person name="Zalar P."/>
            <person name="Gunde-Cimerman N."/>
        </authorList>
    </citation>
    <scope>NUCLEOTIDE SEQUENCE [LARGE SCALE GENOMIC DNA]</scope>
    <source>
        <strain evidence="1 2">EXF-120</strain>
    </source>
</reference>
<dbReference type="Pfam" id="PF12311">
    <property type="entry name" value="DUF3632"/>
    <property type="match status" value="1"/>
</dbReference>
<dbReference type="VEuPathDB" id="FungiDB:BTJ68_07744"/>
<dbReference type="InterPro" id="IPR022085">
    <property type="entry name" value="OpdG"/>
</dbReference>
<name>A0A3M7ISR2_HORWE</name>
<dbReference type="Proteomes" id="UP000281677">
    <property type="component" value="Unassembled WGS sequence"/>
</dbReference>
<dbReference type="AlphaFoldDB" id="A0A3M7ISR2"/>
<dbReference type="EMBL" id="QWIT01000208">
    <property type="protein sequence ID" value="RMZ28346.1"/>
    <property type="molecule type" value="Genomic_DNA"/>
</dbReference>
<evidence type="ECO:0000313" key="1">
    <source>
        <dbReference type="EMBL" id="RMZ28346.1"/>
    </source>
</evidence>
<evidence type="ECO:0000313" key="2">
    <source>
        <dbReference type="Proteomes" id="UP000281677"/>
    </source>
</evidence>
<proteinExistence type="predicted"/>
<protein>
    <submittedName>
        <fullName evidence="1">Uncharacterized protein</fullName>
    </submittedName>
</protein>
<gene>
    <name evidence="1" type="ORF">D0859_07576</name>
</gene>
<accession>A0A3M7ISR2</accession>
<dbReference type="OrthoDB" id="3912320at2759"/>
<comment type="caution">
    <text evidence="1">The sequence shown here is derived from an EMBL/GenBank/DDBJ whole genome shotgun (WGS) entry which is preliminary data.</text>
</comment>
<organism evidence="1 2">
    <name type="scientific">Hortaea werneckii</name>
    <name type="common">Black yeast</name>
    <name type="synonym">Cladosporium werneckii</name>
    <dbReference type="NCBI Taxonomy" id="91943"/>
    <lineage>
        <taxon>Eukaryota</taxon>
        <taxon>Fungi</taxon>
        <taxon>Dikarya</taxon>
        <taxon>Ascomycota</taxon>
        <taxon>Pezizomycotina</taxon>
        <taxon>Dothideomycetes</taxon>
        <taxon>Dothideomycetidae</taxon>
        <taxon>Mycosphaerellales</taxon>
        <taxon>Teratosphaeriaceae</taxon>
        <taxon>Hortaea</taxon>
    </lineage>
</organism>
<sequence length="327" mass="36647">MAGQQKFLAMDDILPYRIQEDCFTEAEEEDIAPYEAILKAVAESQLEPHAAAEQITNLLADHAAQKERKLANRGDDSSHIPINTDLLTVAIGSTASCFPPCHPVHEKLLGILSAFLSLGVQRKLPHPILNRHGDLIPVHEGLAGLLNTEPSLLLWETLEPLNLEVNFQEYAREPPTAQSKWSGVEKRRSEAQHRWRNLSYFCAQLSVLGFADLTYACALFMLEPQYLIPVHVSGWSGHLAGHALAAAQWIVPEEHGRWVWEQCKLRATPGEERGSGRRLWCLEQWGVWKAAFQRVVDRMDDERIGEEVRKVALQAVKVMGELDGVGC</sequence>